<evidence type="ECO:0000256" key="3">
    <source>
        <dbReference type="ARBA" id="ARBA00007739"/>
    </source>
</evidence>
<dbReference type="Pfam" id="PF00912">
    <property type="entry name" value="Transgly"/>
    <property type="match status" value="1"/>
</dbReference>
<evidence type="ECO:0000256" key="11">
    <source>
        <dbReference type="ARBA" id="ARBA00023268"/>
    </source>
</evidence>
<feature type="transmembrane region" description="Helical" evidence="16">
    <location>
        <begin position="38"/>
        <end position="58"/>
    </location>
</feature>
<dbReference type="EMBL" id="FXWK01000001">
    <property type="protein sequence ID" value="SMQ72959.1"/>
    <property type="molecule type" value="Genomic_DNA"/>
</dbReference>
<comment type="catalytic activity">
    <reaction evidence="13">
        <text>Preferential cleavage: (Ac)2-L-Lys-D-Ala-|-D-Ala. Also transpeptidation of peptidyl-alanyl moieties that are N-acyl substituents of D-alanine.</text>
        <dbReference type="EC" id="3.4.16.4"/>
    </reaction>
</comment>
<dbReference type="GO" id="GO:0008658">
    <property type="term" value="F:penicillin binding"/>
    <property type="evidence" value="ECO:0007669"/>
    <property type="project" value="InterPro"/>
</dbReference>
<protein>
    <submittedName>
        <fullName evidence="19">Penicillin-binding protein 1A</fullName>
    </submittedName>
</protein>
<dbReference type="NCBIfam" id="TIGR02074">
    <property type="entry name" value="PBP_1a_fam"/>
    <property type="match status" value="1"/>
</dbReference>
<evidence type="ECO:0000256" key="8">
    <source>
        <dbReference type="ARBA" id="ARBA00022801"/>
    </source>
</evidence>
<gene>
    <name evidence="19" type="ORF">SAMN06295905_2196</name>
</gene>
<dbReference type="InterPro" id="IPR036950">
    <property type="entry name" value="PBP_transglycosylase"/>
</dbReference>
<evidence type="ECO:0000256" key="10">
    <source>
        <dbReference type="ARBA" id="ARBA00022984"/>
    </source>
</evidence>
<evidence type="ECO:0000256" key="15">
    <source>
        <dbReference type="SAM" id="MobiDB-lite"/>
    </source>
</evidence>
<sequence>MQIELPHEDRLRPNPTRPSPRKRRTRRRRTRWLRLRDVMNAALVLSVTGSMAIMSIVGQQVRQMPASSEWTVPDRAPNIRVLARDGSLISNRGKTGGEEVGFTDLPWYVPAAFIAAEDRRFREHFGVDLVGLASVLLDSAKAGGITRGASTITQQVAKNLFLTSDPTLSRKIQEAVLALWLEREFTKDQILELYLNRIYFGSGATGIEAAAQVYFAKSARNLSLGQAAMLAGILPAPSTYNPKADPELARKRQRLTLDAMVRDGAITPAEADQARGADGDVVASRGSTGHYVADWVEALMTSYIGELEGDVVVYTTIDRDLQSFAERTVRDYVRREGGNGKFNQGALVSMDASGELIAMVGGVDYARSQFNRAVTARRQPGSTFKPIVYAAAMEKGYSPDTVAEDARFDFNGWSPKNDSDRYHGMVSLRDALAYSFNTVAARLAIDVTPQAVIEMAARLGISSNMPPVPSIGLGTAEISLLELTGAFVPFANKGYGVVPSVIERIETKGGRVLYRKDDAGPGRVLSPLTVSQMNDMLVAAVRNGTGHRAGLANWEVGGKTGTSQNSRDASFVGYTANIVTGVWLGRDDDKSAGIYGGTLPVAIWTEFMERAHAEMTPVELPGYRLLQENYVVQYAMDPNTGATLLDADTGEPVIQILERTPIDAIS</sequence>
<keyword evidence="9" id="KW-0133">Cell shape</keyword>
<comment type="catalytic activity">
    <reaction evidence="14">
        <text>[GlcNAc-(1-&gt;4)-Mur2Ac(oyl-L-Ala-gamma-D-Glu-L-Lys-D-Ala-D-Ala)](n)-di-trans,octa-cis-undecaprenyl diphosphate + beta-D-GlcNAc-(1-&gt;4)-Mur2Ac(oyl-L-Ala-gamma-D-Glu-L-Lys-D-Ala-D-Ala)-di-trans,octa-cis-undecaprenyl diphosphate = [GlcNAc-(1-&gt;4)-Mur2Ac(oyl-L-Ala-gamma-D-Glu-L-Lys-D-Ala-D-Ala)](n+1)-di-trans,octa-cis-undecaprenyl diphosphate + di-trans,octa-cis-undecaprenyl diphosphate + H(+)</text>
        <dbReference type="Rhea" id="RHEA:23708"/>
        <dbReference type="Rhea" id="RHEA-COMP:9602"/>
        <dbReference type="Rhea" id="RHEA-COMP:9603"/>
        <dbReference type="ChEBI" id="CHEBI:15378"/>
        <dbReference type="ChEBI" id="CHEBI:58405"/>
        <dbReference type="ChEBI" id="CHEBI:60033"/>
        <dbReference type="ChEBI" id="CHEBI:78435"/>
        <dbReference type="EC" id="2.4.99.28"/>
    </reaction>
</comment>
<dbReference type="InterPro" id="IPR023346">
    <property type="entry name" value="Lysozyme-like_dom_sf"/>
</dbReference>
<evidence type="ECO:0000256" key="2">
    <source>
        <dbReference type="ARBA" id="ARBA00007090"/>
    </source>
</evidence>
<dbReference type="PANTHER" id="PTHR32282:SF33">
    <property type="entry name" value="PEPTIDOGLYCAN GLYCOSYLTRANSFERASE"/>
    <property type="match status" value="1"/>
</dbReference>
<dbReference type="Gene3D" id="1.10.3810.10">
    <property type="entry name" value="Biosynthetic peptidoglycan transglycosylase-like"/>
    <property type="match status" value="1"/>
</dbReference>
<dbReference type="InterPro" id="IPR001264">
    <property type="entry name" value="Glyco_trans_51"/>
</dbReference>
<feature type="domain" description="Penicillin-binding protein transpeptidase" evidence="17">
    <location>
        <begin position="346"/>
        <end position="575"/>
    </location>
</feature>
<evidence type="ECO:0000256" key="5">
    <source>
        <dbReference type="ARBA" id="ARBA00022670"/>
    </source>
</evidence>
<dbReference type="InterPro" id="IPR050396">
    <property type="entry name" value="Glycosyltr_51/Transpeptidase"/>
</dbReference>
<keyword evidence="12" id="KW-0961">Cell wall biogenesis/degradation</keyword>
<dbReference type="RefSeq" id="WP_086470439.1">
    <property type="nucleotide sequence ID" value="NZ_FXWK01000001.1"/>
</dbReference>
<comment type="similarity">
    <text evidence="3">In the N-terminal section; belongs to the glycosyltransferase 51 family.</text>
</comment>
<feature type="compositionally biased region" description="Basic and acidic residues" evidence="15">
    <location>
        <begin position="1"/>
        <end position="12"/>
    </location>
</feature>
<evidence type="ECO:0000256" key="4">
    <source>
        <dbReference type="ARBA" id="ARBA00022645"/>
    </source>
</evidence>
<proteinExistence type="inferred from homology"/>
<dbReference type="GO" id="GO:0006508">
    <property type="term" value="P:proteolysis"/>
    <property type="evidence" value="ECO:0007669"/>
    <property type="project" value="UniProtKB-KW"/>
</dbReference>
<keyword evidence="16" id="KW-1133">Transmembrane helix</keyword>
<dbReference type="GO" id="GO:0071555">
    <property type="term" value="P:cell wall organization"/>
    <property type="evidence" value="ECO:0007669"/>
    <property type="project" value="UniProtKB-KW"/>
</dbReference>
<dbReference type="PANTHER" id="PTHR32282">
    <property type="entry name" value="BINDING PROTEIN TRANSPEPTIDASE, PUTATIVE-RELATED"/>
    <property type="match status" value="1"/>
</dbReference>
<evidence type="ECO:0000256" key="14">
    <source>
        <dbReference type="ARBA" id="ARBA00049902"/>
    </source>
</evidence>
<evidence type="ECO:0000256" key="16">
    <source>
        <dbReference type="SAM" id="Phobius"/>
    </source>
</evidence>
<keyword evidence="20" id="KW-1185">Reference proteome</keyword>
<dbReference type="Pfam" id="PF00905">
    <property type="entry name" value="Transpeptidase"/>
    <property type="match status" value="1"/>
</dbReference>
<keyword evidence="10" id="KW-0573">Peptidoglycan synthesis</keyword>
<keyword evidence="16" id="KW-0812">Transmembrane</keyword>
<dbReference type="Proteomes" id="UP000194474">
    <property type="component" value="Unassembled WGS sequence"/>
</dbReference>
<name>A0A1Y6FE81_9HYPH</name>
<dbReference type="SUPFAM" id="SSF56601">
    <property type="entry name" value="beta-lactamase/transpeptidase-like"/>
    <property type="match status" value="1"/>
</dbReference>
<keyword evidence="16" id="KW-0472">Membrane</keyword>
<feature type="region of interest" description="Disordered" evidence="15">
    <location>
        <begin position="1"/>
        <end position="28"/>
    </location>
</feature>
<evidence type="ECO:0000256" key="13">
    <source>
        <dbReference type="ARBA" id="ARBA00034000"/>
    </source>
</evidence>
<evidence type="ECO:0000256" key="7">
    <source>
        <dbReference type="ARBA" id="ARBA00022679"/>
    </source>
</evidence>
<dbReference type="OrthoDB" id="9766909at2"/>
<dbReference type="InterPro" id="IPR001460">
    <property type="entry name" value="PCN-bd_Tpept"/>
</dbReference>
<dbReference type="FunFam" id="1.10.3810.10:FF:000001">
    <property type="entry name" value="Penicillin-binding protein 1A"/>
    <property type="match status" value="1"/>
</dbReference>
<reference evidence="20" key="1">
    <citation type="submission" date="2017-04" db="EMBL/GenBank/DDBJ databases">
        <authorList>
            <person name="Varghese N."/>
            <person name="Submissions S."/>
        </authorList>
    </citation>
    <scope>NUCLEOTIDE SEQUENCE [LARGE SCALE GENOMIC DNA]</scope>
</reference>
<dbReference type="Gene3D" id="3.40.710.10">
    <property type="entry name" value="DD-peptidase/beta-lactamase superfamily"/>
    <property type="match status" value="1"/>
</dbReference>
<keyword evidence="6" id="KW-0328">Glycosyltransferase</keyword>
<evidence type="ECO:0000256" key="1">
    <source>
        <dbReference type="ARBA" id="ARBA00004752"/>
    </source>
</evidence>
<keyword evidence="7" id="KW-0808">Transferase</keyword>
<evidence type="ECO:0000256" key="9">
    <source>
        <dbReference type="ARBA" id="ARBA00022960"/>
    </source>
</evidence>
<dbReference type="AlphaFoldDB" id="A0A1Y6FE81"/>
<comment type="similarity">
    <text evidence="2">In the C-terminal section; belongs to the transpeptidase family.</text>
</comment>
<evidence type="ECO:0000259" key="18">
    <source>
        <dbReference type="Pfam" id="PF00912"/>
    </source>
</evidence>
<keyword evidence="11" id="KW-0511">Multifunctional enzyme</keyword>
<dbReference type="GO" id="GO:0009252">
    <property type="term" value="P:peptidoglycan biosynthetic process"/>
    <property type="evidence" value="ECO:0007669"/>
    <property type="project" value="UniProtKB-UniPathway"/>
</dbReference>
<dbReference type="GO" id="GO:0008360">
    <property type="term" value="P:regulation of cell shape"/>
    <property type="evidence" value="ECO:0007669"/>
    <property type="project" value="UniProtKB-KW"/>
</dbReference>
<feature type="compositionally biased region" description="Basic residues" evidence="15">
    <location>
        <begin position="19"/>
        <end position="28"/>
    </location>
</feature>
<dbReference type="InterPro" id="IPR012338">
    <property type="entry name" value="Beta-lactam/transpept-like"/>
</dbReference>
<dbReference type="UniPathway" id="UPA00219"/>
<evidence type="ECO:0000259" key="17">
    <source>
        <dbReference type="Pfam" id="PF00905"/>
    </source>
</evidence>
<comment type="pathway">
    <text evidence="1">Cell wall biogenesis; peptidoglycan biosynthesis.</text>
</comment>
<evidence type="ECO:0000256" key="12">
    <source>
        <dbReference type="ARBA" id="ARBA00023316"/>
    </source>
</evidence>
<dbReference type="GO" id="GO:0008955">
    <property type="term" value="F:peptidoglycan glycosyltransferase activity"/>
    <property type="evidence" value="ECO:0007669"/>
    <property type="project" value="UniProtKB-EC"/>
</dbReference>
<accession>A0A1Y6FE81</accession>
<keyword evidence="5" id="KW-0645">Protease</keyword>
<organism evidence="19 20">
    <name type="scientific">Devosia lucknowensis</name>
    <dbReference type="NCBI Taxonomy" id="1096929"/>
    <lineage>
        <taxon>Bacteria</taxon>
        <taxon>Pseudomonadati</taxon>
        <taxon>Pseudomonadota</taxon>
        <taxon>Alphaproteobacteria</taxon>
        <taxon>Hyphomicrobiales</taxon>
        <taxon>Devosiaceae</taxon>
        <taxon>Devosia</taxon>
    </lineage>
</organism>
<keyword evidence="8" id="KW-0378">Hydrolase</keyword>
<evidence type="ECO:0000313" key="19">
    <source>
        <dbReference type="EMBL" id="SMQ72959.1"/>
    </source>
</evidence>
<dbReference type="GO" id="GO:0030288">
    <property type="term" value="C:outer membrane-bounded periplasmic space"/>
    <property type="evidence" value="ECO:0007669"/>
    <property type="project" value="TreeGrafter"/>
</dbReference>
<feature type="domain" description="Glycosyl transferase family 51" evidence="18">
    <location>
        <begin position="95"/>
        <end position="260"/>
    </location>
</feature>
<dbReference type="GO" id="GO:0009002">
    <property type="term" value="F:serine-type D-Ala-D-Ala carboxypeptidase activity"/>
    <property type="evidence" value="ECO:0007669"/>
    <property type="project" value="UniProtKB-EC"/>
</dbReference>
<dbReference type="SUPFAM" id="SSF53955">
    <property type="entry name" value="Lysozyme-like"/>
    <property type="match status" value="1"/>
</dbReference>
<evidence type="ECO:0000313" key="20">
    <source>
        <dbReference type="Proteomes" id="UP000194474"/>
    </source>
</evidence>
<keyword evidence="4" id="KW-0121">Carboxypeptidase</keyword>
<evidence type="ECO:0000256" key="6">
    <source>
        <dbReference type="ARBA" id="ARBA00022676"/>
    </source>
</evidence>